<dbReference type="PANTHER" id="PTHR45339">
    <property type="entry name" value="HYBRID SIGNAL TRANSDUCTION HISTIDINE KINASE J"/>
    <property type="match status" value="1"/>
</dbReference>
<dbReference type="Gene3D" id="3.30.565.10">
    <property type="entry name" value="Histidine kinase-like ATPase, C-terminal domain"/>
    <property type="match status" value="1"/>
</dbReference>
<dbReference type="SUPFAM" id="SSF47384">
    <property type="entry name" value="Homodimeric domain of signal transducing histidine kinase"/>
    <property type="match status" value="1"/>
</dbReference>
<keyword evidence="5 13" id="KW-0597">Phosphoprotein</keyword>
<dbReference type="InterPro" id="IPR036890">
    <property type="entry name" value="HATPase_C_sf"/>
</dbReference>
<dbReference type="SMART" id="SM00388">
    <property type="entry name" value="HisKA"/>
    <property type="match status" value="1"/>
</dbReference>
<keyword evidence="7" id="KW-0547">Nucleotide-binding</keyword>
<evidence type="ECO:0000259" key="17">
    <source>
        <dbReference type="PROSITE" id="PS50112"/>
    </source>
</evidence>
<feature type="transmembrane region" description="Helical" evidence="14">
    <location>
        <begin position="36"/>
        <end position="54"/>
    </location>
</feature>
<keyword evidence="10" id="KW-0902">Two-component regulatory system</keyword>
<evidence type="ECO:0000313" key="20">
    <source>
        <dbReference type="Proteomes" id="UP001156703"/>
    </source>
</evidence>
<dbReference type="InterPro" id="IPR001789">
    <property type="entry name" value="Sig_transdc_resp-reg_receiver"/>
</dbReference>
<evidence type="ECO:0000256" key="9">
    <source>
        <dbReference type="ARBA" id="ARBA00022989"/>
    </source>
</evidence>
<dbReference type="Gene3D" id="3.30.450.20">
    <property type="entry name" value="PAS domain"/>
    <property type="match status" value="2"/>
</dbReference>
<dbReference type="InterPro" id="IPR035965">
    <property type="entry name" value="PAS-like_dom_sf"/>
</dbReference>
<evidence type="ECO:0000256" key="12">
    <source>
        <dbReference type="PROSITE-ProRule" id="PRU00110"/>
    </source>
</evidence>
<dbReference type="PROSITE" id="PS50109">
    <property type="entry name" value="HIS_KIN"/>
    <property type="match status" value="1"/>
</dbReference>
<comment type="catalytic activity">
    <reaction evidence="1">
        <text>ATP + protein L-histidine = ADP + protein N-phospho-L-histidine.</text>
        <dbReference type="EC" id="2.7.13.3"/>
    </reaction>
</comment>
<feature type="domain" description="Histidine kinase" evidence="15">
    <location>
        <begin position="595"/>
        <end position="814"/>
    </location>
</feature>
<dbReference type="SMART" id="SM00091">
    <property type="entry name" value="PAS"/>
    <property type="match status" value="2"/>
</dbReference>
<comment type="subcellular location">
    <subcellularLocation>
        <location evidence="2">Cell membrane</location>
        <topology evidence="2">Multi-pass membrane protein</topology>
    </subcellularLocation>
</comment>
<dbReference type="Pfam" id="PF08447">
    <property type="entry name" value="PAS_3"/>
    <property type="match status" value="1"/>
</dbReference>
<evidence type="ECO:0000256" key="14">
    <source>
        <dbReference type="SAM" id="Phobius"/>
    </source>
</evidence>
<dbReference type="Pfam" id="PF00072">
    <property type="entry name" value="Response_reg"/>
    <property type="match status" value="1"/>
</dbReference>
<dbReference type="NCBIfam" id="TIGR00229">
    <property type="entry name" value="sensory_box"/>
    <property type="match status" value="1"/>
</dbReference>
<dbReference type="SUPFAM" id="SSF47226">
    <property type="entry name" value="Histidine-containing phosphotransfer domain, HPT domain"/>
    <property type="match status" value="1"/>
</dbReference>
<proteinExistence type="predicted"/>
<dbReference type="InterPro" id="IPR008207">
    <property type="entry name" value="Sig_transdc_His_kin_Hpt_dom"/>
</dbReference>
<dbReference type="InterPro" id="IPR003661">
    <property type="entry name" value="HisK_dim/P_dom"/>
</dbReference>
<evidence type="ECO:0000256" key="5">
    <source>
        <dbReference type="ARBA" id="ARBA00022553"/>
    </source>
</evidence>
<dbReference type="InterPro" id="IPR011006">
    <property type="entry name" value="CheY-like_superfamily"/>
</dbReference>
<dbReference type="SUPFAM" id="SSF55874">
    <property type="entry name" value="ATPase domain of HSP90 chaperone/DNA topoisomerase II/histidine kinase"/>
    <property type="match status" value="1"/>
</dbReference>
<dbReference type="SUPFAM" id="SSF52172">
    <property type="entry name" value="CheY-like"/>
    <property type="match status" value="1"/>
</dbReference>
<dbReference type="SMART" id="SM00448">
    <property type="entry name" value="REC"/>
    <property type="match status" value="1"/>
</dbReference>
<dbReference type="Pfam" id="PF01627">
    <property type="entry name" value="Hpt"/>
    <property type="match status" value="1"/>
</dbReference>
<feature type="domain" description="PAS" evidence="17">
    <location>
        <begin position="304"/>
        <end position="374"/>
    </location>
</feature>
<dbReference type="Gene3D" id="3.40.50.2300">
    <property type="match status" value="1"/>
</dbReference>
<evidence type="ECO:0000256" key="1">
    <source>
        <dbReference type="ARBA" id="ARBA00000085"/>
    </source>
</evidence>
<feature type="transmembrane region" description="Helical" evidence="14">
    <location>
        <begin position="239"/>
        <end position="259"/>
    </location>
</feature>
<organism evidence="19 20">
    <name type="scientific">Sphingomonas astaxanthinifaciens DSM 22298</name>
    <dbReference type="NCBI Taxonomy" id="1123267"/>
    <lineage>
        <taxon>Bacteria</taxon>
        <taxon>Pseudomonadati</taxon>
        <taxon>Pseudomonadota</taxon>
        <taxon>Alphaproteobacteria</taxon>
        <taxon>Sphingomonadales</taxon>
        <taxon>Sphingomonadaceae</taxon>
        <taxon>Sphingomonas</taxon>
    </lineage>
</organism>
<evidence type="ECO:0000256" key="8">
    <source>
        <dbReference type="ARBA" id="ARBA00022840"/>
    </source>
</evidence>
<dbReference type="Pfam" id="PF05231">
    <property type="entry name" value="MASE1"/>
    <property type="match status" value="1"/>
</dbReference>
<evidence type="ECO:0000256" key="10">
    <source>
        <dbReference type="ARBA" id="ARBA00023012"/>
    </source>
</evidence>
<feature type="transmembrane region" description="Helical" evidence="14">
    <location>
        <begin position="85"/>
        <end position="105"/>
    </location>
</feature>
<dbReference type="InterPro" id="IPR007895">
    <property type="entry name" value="MASE1"/>
</dbReference>
<dbReference type="Pfam" id="PF02518">
    <property type="entry name" value="HATPase_c"/>
    <property type="match status" value="1"/>
</dbReference>
<dbReference type="InterPro" id="IPR036097">
    <property type="entry name" value="HisK_dim/P_sf"/>
</dbReference>
<evidence type="ECO:0000256" key="2">
    <source>
        <dbReference type="ARBA" id="ARBA00004651"/>
    </source>
</evidence>
<evidence type="ECO:0000256" key="3">
    <source>
        <dbReference type="ARBA" id="ARBA00012438"/>
    </source>
</evidence>
<gene>
    <name evidence="19" type="ORF">GCM10007925_04060</name>
</gene>
<evidence type="ECO:0000313" key="19">
    <source>
        <dbReference type="EMBL" id="GLR46695.1"/>
    </source>
</evidence>
<dbReference type="InterPro" id="IPR013655">
    <property type="entry name" value="PAS_fold_3"/>
</dbReference>
<comment type="caution">
    <text evidence="19">The sequence shown here is derived from an EMBL/GenBank/DDBJ whole genome shotgun (WGS) entry which is preliminary data.</text>
</comment>
<dbReference type="PANTHER" id="PTHR45339:SF1">
    <property type="entry name" value="HYBRID SIGNAL TRANSDUCTION HISTIDINE KINASE J"/>
    <property type="match status" value="1"/>
</dbReference>
<dbReference type="InterPro" id="IPR000014">
    <property type="entry name" value="PAS"/>
</dbReference>
<keyword evidence="8" id="KW-0067">ATP-binding</keyword>
<protein>
    <recommendedName>
        <fullName evidence="3">histidine kinase</fullName>
        <ecNumber evidence="3">2.7.13.3</ecNumber>
    </recommendedName>
</protein>
<dbReference type="EMBL" id="BSOO01000003">
    <property type="protein sequence ID" value="GLR46695.1"/>
    <property type="molecule type" value="Genomic_DNA"/>
</dbReference>
<feature type="modified residue" description="4-aspartylphosphate" evidence="13">
    <location>
        <position position="883"/>
    </location>
</feature>
<dbReference type="SUPFAM" id="SSF55785">
    <property type="entry name" value="PYP-like sensor domain (PAS domain)"/>
    <property type="match status" value="2"/>
</dbReference>
<feature type="domain" description="HPt" evidence="18">
    <location>
        <begin position="983"/>
        <end position="1079"/>
    </location>
</feature>
<evidence type="ECO:0000259" key="15">
    <source>
        <dbReference type="PROSITE" id="PS50109"/>
    </source>
</evidence>
<dbReference type="InterPro" id="IPR003594">
    <property type="entry name" value="HATPase_dom"/>
</dbReference>
<dbReference type="RefSeq" id="WP_051676674.1">
    <property type="nucleotide sequence ID" value="NZ_BSOO01000003.1"/>
</dbReference>
<dbReference type="SMART" id="SM00387">
    <property type="entry name" value="HATPase_c"/>
    <property type="match status" value="1"/>
</dbReference>
<feature type="transmembrane region" description="Helical" evidence="14">
    <location>
        <begin position="271"/>
        <end position="290"/>
    </location>
</feature>
<dbReference type="Gene3D" id="1.20.120.160">
    <property type="entry name" value="HPT domain"/>
    <property type="match status" value="1"/>
</dbReference>
<dbReference type="CDD" id="cd00082">
    <property type="entry name" value="HisKA"/>
    <property type="match status" value="1"/>
</dbReference>
<dbReference type="PROSITE" id="PS50112">
    <property type="entry name" value="PAS"/>
    <property type="match status" value="1"/>
</dbReference>
<evidence type="ECO:0000256" key="7">
    <source>
        <dbReference type="ARBA" id="ARBA00022741"/>
    </source>
</evidence>
<evidence type="ECO:0000256" key="11">
    <source>
        <dbReference type="ARBA" id="ARBA00023136"/>
    </source>
</evidence>
<evidence type="ECO:0000259" key="18">
    <source>
        <dbReference type="PROSITE" id="PS50894"/>
    </source>
</evidence>
<dbReference type="PROSITE" id="PS50894">
    <property type="entry name" value="HPT"/>
    <property type="match status" value="1"/>
</dbReference>
<dbReference type="PRINTS" id="PR00344">
    <property type="entry name" value="BCTRLSENSOR"/>
</dbReference>
<dbReference type="InterPro" id="IPR036641">
    <property type="entry name" value="HPT_dom_sf"/>
</dbReference>
<feature type="transmembrane region" description="Helical" evidence="14">
    <location>
        <begin position="125"/>
        <end position="151"/>
    </location>
</feature>
<evidence type="ECO:0000256" key="13">
    <source>
        <dbReference type="PROSITE-ProRule" id="PRU00169"/>
    </source>
</evidence>
<evidence type="ECO:0000256" key="4">
    <source>
        <dbReference type="ARBA" id="ARBA00022475"/>
    </source>
</evidence>
<dbReference type="Pfam" id="PF00512">
    <property type="entry name" value="HisKA"/>
    <property type="match status" value="1"/>
</dbReference>
<feature type="domain" description="Response regulatory" evidence="16">
    <location>
        <begin position="834"/>
        <end position="951"/>
    </location>
</feature>
<feature type="transmembrane region" description="Helical" evidence="14">
    <location>
        <begin position="61"/>
        <end position="79"/>
    </location>
</feature>
<dbReference type="EC" id="2.7.13.3" evidence="3"/>
<keyword evidence="20" id="KW-1185">Reference proteome</keyword>
<dbReference type="CDD" id="cd17546">
    <property type="entry name" value="REC_hyHK_CKI1_RcsC-like"/>
    <property type="match status" value="1"/>
</dbReference>
<reference evidence="20" key="1">
    <citation type="journal article" date="2019" name="Int. J. Syst. Evol. Microbiol.">
        <title>The Global Catalogue of Microorganisms (GCM) 10K type strain sequencing project: providing services to taxonomists for standard genome sequencing and annotation.</title>
        <authorList>
            <consortium name="The Broad Institute Genomics Platform"/>
            <consortium name="The Broad Institute Genome Sequencing Center for Infectious Disease"/>
            <person name="Wu L."/>
            <person name="Ma J."/>
        </authorList>
    </citation>
    <scope>NUCLEOTIDE SEQUENCE [LARGE SCALE GENOMIC DNA]</scope>
    <source>
        <strain evidence="20">NBRC 102146</strain>
    </source>
</reference>
<dbReference type="CDD" id="cd16922">
    <property type="entry name" value="HATPase_EvgS-ArcB-TorS-like"/>
    <property type="match status" value="1"/>
</dbReference>
<evidence type="ECO:0000259" key="16">
    <source>
        <dbReference type="PROSITE" id="PS50110"/>
    </source>
</evidence>
<dbReference type="PROSITE" id="PS50110">
    <property type="entry name" value="RESPONSE_REGULATORY"/>
    <property type="match status" value="1"/>
</dbReference>
<feature type="transmembrane region" description="Helical" evidence="14">
    <location>
        <begin position="157"/>
        <end position="176"/>
    </location>
</feature>
<name>A0ABQ5Z3X3_9SPHN</name>
<accession>A0ABQ5Z3X3</accession>
<dbReference type="Gene3D" id="1.10.287.130">
    <property type="match status" value="1"/>
</dbReference>
<keyword evidence="11 14" id="KW-0472">Membrane</keyword>
<feature type="transmembrane region" description="Helical" evidence="14">
    <location>
        <begin position="196"/>
        <end position="219"/>
    </location>
</feature>
<dbReference type="InterPro" id="IPR004358">
    <property type="entry name" value="Sig_transdc_His_kin-like_C"/>
</dbReference>
<keyword evidence="4" id="KW-1003">Cell membrane</keyword>
<feature type="modified residue" description="Phosphohistidine" evidence="12">
    <location>
        <position position="1022"/>
    </location>
</feature>
<dbReference type="CDD" id="cd00130">
    <property type="entry name" value="PAS"/>
    <property type="match status" value="1"/>
</dbReference>
<keyword evidence="6 14" id="KW-0812">Transmembrane</keyword>
<keyword evidence="9 14" id="KW-1133">Transmembrane helix</keyword>
<dbReference type="Proteomes" id="UP001156703">
    <property type="component" value="Unassembled WGS sequence"/>
</dbReference>
<sequence length="1090" mass="116043">MFRALRAAATTGLPLLLASVLTLALALSGILLTAEGGRIAMLWLANAALIALLLMRPRREWAGLMTAGGLGYVAANLLSGDGLPLAIGLAGCNLVEIAIVAWSFVHWHREPVPIVSVAQLETLALLAISAPLVSTALAGLVLALAGAGASIAALSHWYVADMLGIMMLLPVALSVVARQSLPGPVSARGRAGRIEFALLLALIAVTGAWVFTANAELLFLTTPGLVLAGLRLRLHQATLAVALACAIAGAATLLGHGPLSALSVSESSRMFLLQAYMATAVILVLPIATLNEQRGRTAATLRQREEHYRLLADQSSDLILRLDASGHALFVSGASRRLLGLEEQALRGPLLLERLFPDDRQRLLAAIGRTVRYGHAVACVRLRNARGGYRWMEAHTRSGSLHHEEKAEAPLPTGEPGVLSRDEPAIIVATLRDIHERHNAERQATASAARIREANHLLRMAEELASLGHWVFDADRRELLFSEEAATLLGFAQLTADPAEALAQVAQTDRRLLLRALAKARRRLTPIECVVRMRSEGAPRTFQLRIQRKDEDGDGSGLFGVVSEITDKLRAEQQLVAALHEARSAAAFRSQFLATMSHEIRTPMTGVLGMIELLAGDPTPSERDLYLETLHQSADLMMAVLNDILDFSKVDAGRLTIAEEPFEIGATLLTTMRLFDHTASTRGLSLHFEGLPTEELWLRGDALRLRQVLSNLLSNAIKFSSEGTIRLRCAIEERGPAKRALRLSVSDQGIGIPPDLLERLFEPFVQGETPAAETGTGLGLAISGRLVAAMGGTITIESREGQGSTFTVAVTLPLAAPSLPAQTQETRDSARSLDILLAEDNPVNQLLVTALCKRLGHRLTAAGDGEMAVATAATRCFDLILMDMQMPRCDGLTAAERIRQGGGPSAQTPIIALTADAGAVSRPNFAHAGIDSVLTKPVDSRLLGATLADVASGRVRRGVPPRKLSVPTSLDGRALEEMRTLLGDARLDELLSLLAGELEQRPRMVREALADRDFERAAAEAHSLKGAAANLGAGQVAEAARLLEIAIAAAASGEARGVTPALRRLAGAVSKTQQALAAVPRSANVLAVEA</sequence>
<dbReference type="InterPro" id="IPR005467">
    <property type="entry name" value="His_kinase_dom"/>
</dbReference>
<evidence type="ECO:0000256" key="6">
    <source>
        <dbReference type="ARBA" id="ARBA00022692"/>
    </source>
</evidence>